<name>A0A511W1W0_9BACI</name>
<dbReference type="InterPro" id="IPR036527">
    <property type="entry name" value="SCP2_sterol-bd_dom_sf"/>
</dbReference>
<dbReference type="PANTHER" id="PTHR42808:SF3">
    <property type="entry name" value="HYDROXYSTEROID DEHYDROGENASE-LIKE PROTEIN 2"/>
    <property type="match status" value="1"/>
</dbReference>
<comment type="similarity">
    <text evidence="1">Belongs to the short-chain dehydrogenases/reductases (SDR) family.</text>
</comment>
<feature type="domain" description="SCP2" evidence="4">
    <location>
        <begin position="10"/>
        <end position="105"/>
    </location>
</feature>
<dbReference type="InterPro" id="IPR051935">
    <property type="entry name" value="HSDL2"/>
</dbReference>
<reference evidence="5 6" key="1">
    <citation type="submission" date="2019-07" db="EMBL/GenBank/DDBJ databases">
        <title>Whole genome shotgun sequence of Alkalibacillus haloalkaliphilus NBRC 103110.</title>
        <authorList>
            <person name="Hosoyama A."/>
            <person name="Uohara A."/>
            <person name="Ohji S."/>
            <person name="Ichikawa N."/>
        </authorList>
    </citation>
    <scope>NUCLEOTIDE SEQUENCE [LARGE SCALE GENOMIC DNA]</scope>
    <source>
        <strain evidence="5 6">NBRC 103110</strain>
    </source>
</reference>
<evidence type="ECO:0000259" key="4">
    <source>
        <dbReference type="Pfam" id="PF02036"/>
    </source>
</evidence>
<gene>
    <name evidence="5" type="ORF">AHA02nite_08660</name>
</gene>
<organism evidence="5 6">
    <name type="scientific">Alkalibacillus haloalkaliphilus</name>
    <dbReference type="NCBI Taxonomy" id="94136"/>
    <lineage>
        <taxon>Bacteria</taxon>
        <taxon>Bacillati</taxon>
        <taxon>Bacillota</taxon>
        <taxon>Bacilli</taxon>
        <taxon>Bacillales</taxon>
        <taxon>Bacillaceae</taxon>
        <taxon>Alkalibacillus</taxon>
    </lineage>
</organism>
<keyword evidence="2" id="KW-0521">NADP</keyword>
<dbReference type="Proteomes" id="UP000321440">
    <property type="component" value="Unassembled WGS sequence"/>
</dbReference>
<evidence type="ECO:0000256" key="1">
    <source>
        <dbReference type="ARBA" id="ARBA00006484"/>
    </source>
</evidence>
<keyword evidence="6" id="KW-1185">Reference proteome</keyword>
<accession>A0A511W1W0</accession>
<dbReference type="AlphaFoldDB" id="A0A511W1W0"/>
<comment type="caution">
    <text evidence="5">The sequence shown here is derived from an EMBL/GenBank/DDBJ whole genome shotgun (WGS) entry which is preliminary data.</text>
</comment>
<dbReference type="Gene3D" id="3.30.1050.10">
    <property type="entry name" value="SCP2 sterol-binding domain"/>
    <property type="match status" value="1"/>
</dbReference>
<dbReference type="PANTHER" id="PTHR42808">
    <property type="entry name" value="HYDROXYSTEROID DEHYDROGENASE-LIKE PROTEIN 2"/>
    <property type="match status" value="1"/>
</dbReference>
<dbReference type="InterPro" id="IPR003033">
    <property type="entry name" value="SCP2_sterol-bd_dom"/>
</dbReference>
<proteinExistence type="inferred from homology"/>
<keyword evidence="3" id="KW-0560">Oxidoreductase</keyword>
<dbReference type="SUPFAM" id="SSF55718">
    <property type="entry name" value="SCP-like"/>
    <property type="match status" value="1"/>
</dbReference>
<dbReference type="EMBL" id="BJYA01000003">
    <property type="protein sequence ID" value="GEN45090.1"/>
    <property type="molecule type" value="Genomic_DNA"/>
</dbReference>
<protein>
    <recommendedName>
        <fullName evidence="4">SCP2 domain-containing protein</fullName>
    </recommendedName>
</protein>
<dbReference type="Pfam" id="PF02036">
    <property type="entry name" value="SCP2"/>
    <property type="match status" value="1"/>
</dbReference>
<dbReference type="GO" id="GO:0016491">
    <property type="term" value="F:oxidoreductase activity"/>
    <property type="evidence" value="ECO:0007669"/>
    <property type="project" value="UniProtKB-KW"/>
</dbReference>
<sequence>MAIEEKLKTLVTKMNEDSSGLNGLQATYSFDITDEDHLEWGVKVSPEQVELSESLLEDADCLLRMNASNFEKLLDGTLNATSAFMMGKIKAKGDLTYALKLQNVLNNYR</sequence>
<dbReference type="RefSeq" id="WP_146814736.1">
    <property type="nucleotide sequence ID" value="NZ_BJYA01000003.1"/>
</dbReference>
<evidence type="ECO:0000256" key="2">
    <source>
        <dbReference type="ARBA" id="ARBA00022857"/>
    </source>
</evidence>
<evidence type="ECO:0000256" key="3">
    <source>
        <dbReference type="ARBA" id="ARBA00023002"/>
    </source>
</evidence>
<evidence type="ECO:0000313" key="5">
    <source>
        <dbReference type="EMBL" id="GEN45090.1"/>
    </source>
</evidence>
<dbReference type="OrthoDB" id="9804656at2"/>
<evidence type="ECO:0000313" key="6">
    <source>
        <dbReference type="Proteomes" id="UP000321440"/>
    </source>
</evidence>